<organism evidence="1 2">
    <name type="scientific">Microbacterium trichothecenolyticum</name>
    <name type="common">Aureobacterium trichothecenolyticum</name>
    <dbReference type="NCBI Taxonomy" id="69370"/>
    <lineage>
        <taxon>Bacteria</taxon>
        <taxon>Bacillati</taxon>
        <taxon>Actinomycetota</taxon>
        <taxon>Actinomycetes</taxon>
        <taxon>Micrococcales</taxon>
        <taxon>Microbacteriaceae</taxon>
        <taxon>Microbacterium</taxon>
    </lineage>
</organism>
<dbReference type="Proteomes" id="UP001226691">
    <property type="component" value="Unassembled WGS sequence"/>
</dbReference>
<evidence type="ECO:0000313" key="1">
    <source>
        <dbReference type="EMBL" id="MDQ1124386.1"/>
    </source>
</evidence>
<dbReference type="RefSeq" id="WP_307485427.1">
    <property type="nucleotide sequence ID" value="NZ_JAUTBF010000001.1"/>
</dbReference>
<gene>
    <name evidence="1" type="ORF">QE412_002959</name>
</gene>
<proteinExistence type="predicted"/>
<sequence>MGSSAITFGGFAEELAKGALIVVVGWKLATSTRDGLFVGGVVGLGFAILES</sequence>
<name>A0ABU0TXL0_MICTR</name>
<protein>
    <submittedName>
        <fullName evidence="1">RsiW-degrading membrane proteinase PrsW (M82 family)</fullName>
    </submittedName>
</protein>
<evidence type="ECO:0000313" key="2">
    <source>
        <dbReference type="Proteomes" id="UP001226691"/>
    </source>
</evidence>
<comment type="caution">
    <text evidence="1">The sequence shown here is derived from an EMBL/GenBank/DDBJ whole genome shotgun (WGS) entry which is preliminary data.</text>
</comment>
<accession>A0ABU0TXL0</accession>
<dbReference type="Pfam" id="PF13367">
    <property type="entry name" value="PrsW-protease"/>
    <property type="match status" value="1"/>
</dbReference>
<reference evidence="1 2" key="1">
    <citation type="submission" date="2023-07" db="EMBL/GenBank/DDBJ databases">
        <title>Functional and genomic diversity of the sorghum phyllosphere microbiome.</title>
        <authorList>
            <person name="Shade A."/>
        </authorList>
    </citation>
    <scope>NUCLEOTIDE SEQUENCE [LARGE SCALE GENOMIC DNA]</scope>
    <source>
        <strain evidence="1 2">SORGH_AS_1207</strain>
    </source>
</reference>
<dbReference type="EMBL" id="JAUTBF010000001">
    <property type="protein sequence ID" value="MDQ1124386.1"/>
    <property type="molecule type" value="Genomic_DNA"/>
</dbReference>
<dbReference type="InterPro" id="IPR026898">
    <property type="entry name" value="PrsW"/>
</dbReference>
<keyword evidence="2" id="KW-1185">Reference proteome</keyword>